<sequence length="141" mass="15485">MASDHVSSDPAPECQRMALEHDSLSLGPQCRESVPYADKTVTTSNEMDLLFSSMFDELLNGSSQVVSKSSTVTATDALHQRQQQQTTPLNNQTTHDPTCPVPTHGPTVASTENMNQAEMIEEYAQVKNNELINIFYTPVQG</sequence>
<name>A0A699S113_TANCI</name>
<evidence type="ECO:0000256" key="1">
    <source>
        <dbReference type="SAM" id="MobiDB-lite"/>
    </source>
</evidence>
<comment type="caution">
    <text evidence="2">The sequence shown here is derived from an EMBL/GenBank/DDBJ whole genome shotgun (WGS) entry which is preliminary data.</text>
</comment>
<accession>A0A699S113</accession>
<dbReference type="AlphaFoldDB" id="A0A699S113"/>
<feature type="compositionally biased region" description="Low complexity" evidence="1">
    <location>
        <begin position="69"/>
        <end position="94"/>
    </location>
</feature>
<proteinExistence type="predicted"/>
<gene>
    <name evidence="2" type="ORF">Tci_863086</name>
</gene>
<protein>
    <recommendedName>
        <fullName evidence="3">Integrase, catalytic region, zinc finger, CCHC-type, peptidase aspartic, catalytic</fullName>
    </recommendedName>
</protein>
<organism evidence="2">
    <name type="scientific">Tanacetum cinerariifolium</name>
    <name type="common">Dalmatian daisy</name>
    <name type="synonym">Chrysanthemum cinerariifolium</name>
    <dbReference type="NCBI Taxonomy" id="118510"/>
    <lineage>
        <taxon>Eukaryota</taxon>
        <taxon>Viridiplantae</taxon>
        <taxon>Streptophyta</taxon>
        <taxon>Embryophyta</taxon>
        <taxon>Tracheophyta</taxon>
        <taxon>Spermatophyta</taxon>
        <taxon>Magnoliopsida</taxon>
        <taxon>eudicotyledons</taxon>
        <taxon>Gunneridae</taxon>
        <taxon>Pentapetalae</taxon>
        <taxon>asterids</taxon>
        <taxon>campanulids</taxon>
        <taxon>Asterales</taxon>
        <taxon>Asteraceae</taxon>
        <taxon>Asteroideae</taxon>
        <taxon>Anthemideae</taxon>
        <taxon>Anthemidinae</taxon>
        <taxon>Tanacetum</taxon>
    </lineage>
</organism>
<reference evidence="2" key="1">
    <citation type="journal article" date="2019" name="Sci. Rep.">
        <title>Draft genome of Tanacetum cinerariifolium, the natural source of mosquito coil.</title>
        <authorList>
            <person name="Yamashiro T."/>
            <person name="Shiraishi A."/>
            <person name="Satake H."/>
            <person name="Nakayama K."/>
        </authorList>
    </citation>
    <scope>NUCLEOTIDE SEQUENCE</scope>
</reference>
<evidence type="ECO:0000313" key="2">
    <source>
        <dbReference type="EMBL" id="GFC91116.1"/>
    </source>
</evidence>
<dbReference type="EMBL" id="BKCJ011129943">
    <property type="protein sequence ID" value="GFC91116.1"/>
    <property type="molecule type" value="Genomic_DNA"/>
</dbReference>
<feature type="region of interest" description="Disordered" evidence="1">
    <location>
        <begin position="69"/>
        <end position="98"/>
    </location>
</feature>
<evidence type="ECO:0008006" key="3">
    <source>
        <dbReference type="Google" id="ProtNLM"/>
    </source>
</evidence>